<gene>
    <name evidence="1" type="ORF">HINF_LOCUS16448</name>
    <name evidence="2" type="ORF">HINF_LOCUS58325</name>
</gene>
<evidence type="ECO:0000313" key="1">
    <source>
        <dbReference type="EMBL" id="CAI9928803.1"/>
    </source>
</evidence>
<protein>
    <submittedName>
        <fullName evidence="1">Uncharacterized protein</fullName>
    </submittedName>
</protein>
<sequence>MFGAVSHDDFSQMIQDDDLLLVLKQDRLKYEILRLGPVVKYFAQPNVLSRMISILFDQKNENYQTVCDIFMLDVSTISEAILGNAQVLDQIFSVLKLEADSKNTVLVENQVEKEQEIPRQHTNVLQDNAMQNCIRARIHISLAENFCRIVCTLAKPPLRYQKLLKYLSQNIEKIDLLSQNIQSAPIAETITYLFRCDKNPDVKQMQKDIIIKSYFVDKLFRTFQNKLYEEVMHSTIVLQQLLMIDIDSEVQKTILQYLPTIIQDILTINQEPYVIRALYTVTVVSLKQGVKMGILTDSVTESEYYSQVLSIIIQALIPKIQTYLQLQMSVSTSPINLIVTHTSTLVSEIFKLQQQTLLFIKEKETLLLHHKYSPENAIEYITSYYQNPKKSTLLPLAIGFSYIFADMYQHVHEITGFKFDSVHVKQVQTQQMALKHVSYPHLTGPNGEFCSGSVEFLLQSLINSGVVNLLVQQSGENAQCSVLHSDLLEIVSVMCNYKFKPEFCKLVLNDQFFGQIRMHLIEAVHKSNQFMTVNNHIIEKVDKRVEFTSLRERAKSQVKRTSLDSLVSVVLKKVALSGVEFGDNGRFLLEVYQIKEALGL</sequence>
<name>A0AA86P0H6_9EUKA</name>
<dbReference type="EMBL" id="CATOUU010000418">
    <property type="protein sequence ID" value="CAI9928803.1"/>
    <property type="molecule type" value="Genomic_DNA"/>
</dbReference>
<proteinExistence type="predicted"/>
<dbReference type="AlphaFoldDB" id="A0AA86P0H6"/>
<dbReference type="EMBL" id="CAXDID020000327">
    <property type="protein sequence ID" value="CAL6077440.1"/>
    <property type="molecule type" value="Genomic_DNA"/>
</dbReference>
<dbReference type="Proteomes" id="UP001642409">
    <property type="component" value="Unassembled WGS sequence"/>
</dbReference>
<comment type="caution">
    <text evidence="1">The sequence shown here is derived from an EMBL/GenBank/DDBJ whole genome shotgun (WGS) entry which is preliminary data.</text>
</comment>
<organism evidence="1">
    <name type="scientific">Hexamita inflata</name>
    <dbReference type="NCBI Taxonomy" id="28002"/>
    <lineage>
        <taxon>Eukaryota</taxon>
        <taxon>Metamonada</taxon>
        <taxon>Diplomonadida</taxon>
        <taxon>Hexamitidae</taxon>
        <taxon>Hexamitinae</taxon>
        <taxon>Hexamita</taxon>
    </lineage>
</organism>
<evidence type="ECO:0000313" key="2">
    <source>
        <dbReference type="EMBL" id="CAL6077440.1"/>
    </source>
</evidence>
<accession>A0AA86P0H6</accession>
<reference evidence="2 3" key="2">
    <citation type="submission" date="2024-07" db="EMBL/GenBank/DDBJ databases">
        <authorList>
            <person name="Akdeniz Z."/>
        </authorList>
    </citation>
    <scope>NUCLEOTIDE SEQUENCE [LARGE SCALE GENOMIC DNA]</scope>
</reference>
<evidence type="ECO:0000313" key="3">
    <source>
        <dbReference type="Proteomes" id="UP001642409"/>
    </source>
</evidence>
<reference evidence="1" key="1">
    <citation type="submission" date="2023-06" db="EMBL/GenBank/DDBJ databases">
        <authorList>
            <person name="Kurt Z."/>
        </authorList>
    </citation>
    <scope>NUCLEOTIDE SEQUENCE</scope>
</reference>
<keyword evidence="3" id="KW-1185">Reference proteome</keyword>